<evidence type="ECO:0000313" key="2">
    <source>
        <dbReference type="EMBL" id="TRZ20611.1"/>
    </source>
</evidence>
<dbReference type="AlphaFoldDB" id="A0A8K1LP00"/>
<proteinExistence type="predicted"/>
<protein>
    <submittedName>
        <fullName evidence="2">Uncharacterized protein</fullName>
    </submittedName>
</protein>
<sequence>MPDHPFCEEILPDAQHEPPLEKPEDMSSHPVACCLGEEAKPHLATATFQGVLESGKTFLEPSFHQAKQTQLPQLLLVGITLETLHQLCNEE</sequence>
<feature type="compositionally biased region" description="Basic and acidic residues" evidence="1">
    <location>
        <begin position="14"/>
        <end position="27"/>
    </location>
</feature>
<reference evidence="2" key="1">
    <citation type="submission" date="2019-04" db="EMBL/GenBank/DDBJ databases">
        <title>Genome assembly of Zosterops borbonicus 15179.</title>
        <authorList>
            <person name="Leroy T."/>
            <person name="Anselmetti Y."/>
            <person name="Tilak M.-K."/>
            <person name="Nabholz B."/>
        </authorList>
    </citation>
    <scope>NUCLEOTIDE SEQUENCE</scope>
    <source>
        <strain evidence="2">HGM_15179</strain>
        <tissue evidence="2">Muscle</tissue>
    </source>
</reference>
<organism evidence="2 3">
    <name type="scientific">Zosterops borbonicus</name>
    <dbReference type="NCBI Taxonomy" id="364589"/>
    <lineage>
        <taxon>Eukaryota</taxon>
        <taxon>Metazoa</taxon>
        <taxon>Chordata</taxon>
        <taxon>Craniata</taxon>
        <taxon>Vertebrata</taxon>
        <taxon>Euteleostomi</taxon>
        <taxon>Archelosauria</taxon>
        <taxon>Archosauria</taxon>
        <taxon>Dinosauria</taxon>
        <taxon>Saurischia</taxon>
        <taxon>Theropoda</taxon>
        <taxon>Coelurosauria</taxon>
        <taxon>Aves</taxon>
        <taxon>Neognathae</taxon>
        <taxon>Neoaves</taxon>
        <taxon>Telluraves</taxon>
        <taxon>Australaves</taxon>
        <taxon>Passeriformes</taxon>
        <taxon>Sylvioidea</taxon>
        <taxon>Zosteropidae</taxon>
        <taxon>Zosterops</taxon>
    </lineage>
</organism>
<comment type="caution">
    <text evidence="2">The sequence shown here is derived from an EMBL/GenBank/DDBJ whole genome shotgun (WGS) entry which is preliminary data.</text>
</comment>
<accession>A0A8K1LP00</accession>
<evidence type="ECO:0000313" key="3">
    <source>
        <dbReference type="Proteomes" id="UP000796761"/>
    </source>
</evidence>
<evidence type="ECO:0000256" key="1">
    <source>
        <dbReference type="SAM" id="MobiDB-lite"/>
    </source>
</evidence>
<gene>
    <name evidence="2" type="ORF">HGM15179_006508</name>
</gene>
<dbReference type="EMBL" id="SWJQ01000144">
    <property type="protein sequence ID" value="TRZ20611.1"/>
    <property type="molecule type" value="Genomic_DNA"/>
</dbReference>
<name>A0A8K1LP00_9PASS</name>
<dbReference type="Proteomes" id="UP000796761">
    <property type="component" value="Unassembled WGS sequence"/>
</dbReference>
<dbReference type="OrthoDB" id="9221779at2759"/>
<keyword evidence="3" id="KW-1185">Reference proteome</keyword>
<feature type="region of interest" description="Disordered" evidence="1">
    <location>
        <begin position="1"/>
        <end position="28"/>
    </location>
</feature>